<protein>
    <recommendedName>
        <fullName evidence="4">Polyketide cyclase / dehydrase and lipid transport</fullName>
    </recommendedName>
</protein>
<evidence type="ECO:0000313" key="3">
    <source>
        <dbReference type="Proteomes" id="UP000498740"/>
    </source>
</evidence>
<dbReference type="Proteomes" id="UP000498740">
    <property type="component" value="Unassembled WGS sequence"/>
</dbReference>
<dbReference type="EMBL" id="BLWD01000004">
    <property type="protein sequence ID" value="GFN10095.1"/>
    <property type="molecule type" value="Genomic_DNA"/>
</dbReference>
<evidence type="ECO:0000256" key="1">
    <source>
        <dbReference type="SAM" id="MobiDB-lite"/>
    </source>
</evidence>
<sequence length="190" mass="20691">MIIDRPIEAVFTYLADGRNDPDFSPRVLKIEKSPDGVTKLGTVFHSTVKDAGMQSERDFAITELTTPTRIRWREDSQNSITVREGGYDLAPTPKGAPVCASSMSSTVTASVNCCSPWPVVRHAKMPLTSANASRPPPSARSDRGMSTTTRDLAILTVATRLRSKRAIQSVSALHGQQGRFTAERTARCLT</sequence>
<organism evidence="2 3">
    <name type="scientific">Streptomyces microflavus</name>
    <name type="common">Streptomyces lipmanii</name>
    <dbReference type="NCBI Taxonomy" id="1919"/>
    <lineage>
        <taxon>Bacteria</taxon>
        <taxon>Bacillati</taxon>
        <taxon>Actinomycetota</taxon>
        <taxon>Actinomycetes</taxon>
        <taxon>Kitasatosporales</taxon>
        <taxon>Streptomycetaceae</taxon>
        <taxon>Streptomyces</taxon>
    </lineage>
</organism>
<dbReference type="InterPro" id="IPR019587">
    <property type="entry name" value="Polyketide_cyclase/dehydratase"/>
</dbReference>
<dbReference type="Gene3D" id="3.30.530.20">
    <property type="match status" value="1"/>
</dbReference>
<reference evidence="2 3" key="1">
    <citation type="submission" date="2020-05" db="EMBL/GenBank/DDBJ databases">
        <title>Whole genome shotgun sequence of Streptomyces microflavus NBRC 13062.</title>
        <authorList>
            <person name="Komaki H."/>
            <person name="Tamura T."/>
        </authorList>
    </citation>
    <scope>NUCLEOTIDE SEQUENCE [LARGE SCALE GENOMIC DNA]</scope>
    <source>
        <strain evidence="2 3">NBRC 13062</strain>
    </source>
</reference>
<evidence type="ECO:0008006" key="4">
    <source>
        <dbReference type="Google" id="ProtNLM"/>
    </source>
</evidence>
<proteinExistence type="predicted"/>
<dbReference type="InterPro" id="IPR023393">
    <property type="entry name" value="START-like_dom_sf"/>
</dbReference>
<dbReference type="AlphaFoldDB" id="A0A7J0D7P4"/>
<comment type="caution">
    <text evidence="2">The sequence shown here is derived from an EMBL/GenBank/DDBJ whole genome shotgun (WGS) entry which is preliminary data.</text>
</comment>
<accession>A0A7J0D7P4</accession>
<feature type="region of interest" description="Disordered" evidence="1">
    <location>
        <begin position="127"/>
        <end position="148"/>
    </location>
</feature>
<evidence type="ECO:0000313" key="2">
    <source>
        <dbReference type="EMBL" id="GFN10095.1"/>
    </source>
</evidence>
<name>A0A7J0D7P4_STRMI</name>
<dbReference type="Pfam" id="PF10604">
    <property type="entry name" value="Polyketide_cyc2"/>
    <property type="match status" value="1"/>
</dbReference>
<dbReference type="SUPFAM" id="SSF55961">
    <property type="entry name" value="Bet v1-like"/>
    <property type="match status" value="1"/>
</dbReference>
<gene>
    <name evidence="2" type="ORF">Smic_86510</name>
</gene>